<comment type="caution">
    <text evidence="2">The sequence shown here is derived from an EMBL/GenBank/DDBJ whole genome shotgun (WGS) entry which is preliminary data.</text>
</comment>
<dbReference type="InterPro" id="IPR005303">
    <property type="entry name" value="MOCOS_middle"/>
</dbReference>
<organism evidence="2 3">
    <name type="scientific">Nitrincola lacisaponensis</name>
    <dbReference type="NCBI Taxonomy" id="267850"/>
    <lineage>
        <taxon>Bacteria</taxon>
        <taxon>Pseudomonadati</taxon>
        <taxon>Pseudomonadota</taxon>
        <taxon>Gammaproteobacteria</taxon>
        <taxon>Oceanospirillales</taxon>
        <taxon>Oceanospirillaceae</taxon>
        <taxon>Nitrincola</taxon>
    </lineage>
</organism>
<proteinExistence type="predicted"/>
<accession>A0A063Y9U2</accession>
<dbReference type="GO" id="GO:0030151">
    <property type="term" value="F:molybdenum ion binding"/>
    <property type="evidence" value="ECO:0007669"/>
    <property type="project" value="InterPro"/>
</dbReference>
<dbReference type="Pfam" id="PF03476">
    <property type="entry name" value="MOSC_N"/>
    <property type="match status" value="1"/>
</dbReference>
<dbReference type="InterPro" id="IPR005302">
    <property type="entry name" value="MoCF_Sase_C"/>
</dbReference>
<dbReference type="PANTHER" id="PTHR14237">
    <property type="entry name" value="MOLYBDOPTERIN COFACTOR SULFURASE MOSC"/>
    <property type="match status" value="1"/>
</dbReference>
<dbReference type="GO" id="GO:0030170">
    <property type="term" value="F:pyridoxal phosphate binding"/>
    <property type="evidence" value="ECO:0007669"/>
    <property type="project" value="InterPro"/>
</dbReference>
<reference evidence="2 3" key="1">
    <citation type="journal article" date="2005" name="Int. J. Syst. Evol. Microbiol.">
        <title>Nitrincola lacisaponensis gen. nov., sp. nov., a novel alkaliphilic bacterium isolated from an alkaline, saline lake.</title>
        <authorList>
            <person name="Dimitriu P.A."/>
            <person name="Shukla S.K."/>
            <person name="Conradt J."/>
            <person name="Marquez M.C."/>
            <person name="Ventosa A."/>
            <person name="Maglia A."/>
            <person name="Peyton B.M."/>
            <person name="Pinkart H.C."/>
            <person name="Mormile M.R."/>
        </authorList>
    </citation>
    <scope>NUCLEOTIDE SEQUENCE [LARGE SCALE GENOMIC DNA]</scope>
    <source>
        <strain evidence="2 3">4CA</strain>
    </source>
</reference>
<dbReference type="RefSeq" id="WP_051632430.1">
    <property type="nucleotide sequence ID" value="NZ_JMSZ01000001.1"/>
</dbReference>
<dbReference type="PATRIC" id="fig|267850.7.peg.126"/>
<name>A0A063Y9U2_9GAMM</name>
<dbReference type="Proteomes" id="UP000027318">
    <property type="component" value="Unassembled WGS sequence"/>
</dbReference>
<feature type="domain" description="MOSC" evidence="1">
    <location>
        <begin position="120"/>
        <end position="265"/>
    </location>
</feature>
<sequence>MSDIRVTDLFIYPVKSCAPLRVSRAWVGPQGLAADRRYMVVDLDGKFLTARRYPQLTRLWATPLESGLILATDRGSSLTLQVADYPSEWVSVEVWKQTVQAQSCGTEADAWMSQFLGEPCRLVYFAAQSERPVKDSQDDQVGFADGYPLLLTSGASLDWLQQRCPVPVDRQQFRANVIVSGTLPFAEDGWLDLAIGDVRLRVHSPCERCKLITLPPGQTTFDATQEPLRTLLHYRRLPEGGAIFGQNLLVRQPGVIAEGMQVEVLAHKTPPLLREPDQG</sequence>
<evidence type="ECO:0000313" key="3">
    <source>
        <dbReference type="Proteomes" id="UP000027318"/>
    </source>
</evidence>
<dbReference type="EMBL" id="JMSZ01000001">
    <property type="protein sequence ID" value="KDE41446.1"/>
    <property type="molecule type" value="Genomic_DNA"/>
</dbReference>
<dbReference type="GO" id="GO:0003824">
    <property type="term" value="F:catalytic activity"/>
    <property type="evidence" value="ECO:0007669"/>
    <property type="project" value="InterPro"/>
</dbReference>
<evidence type="ECO:0000259" key="1">
    <source>
        <dbReference type="PROSITE" id="PS51340"/>
    </source>
</evidence>
<gene>
    <name evidence="2" type="ORF">ADINL_0126</name>
</gene>
<dbReference type="PROSITE" id="PS51340">
    <property type="entry name" value="MOSC"/>
    <property type="match status" value="1"/>
</dbReference>
<dbReference type="PANTHER" id="PTHR14237:SF19">
    <property type="entry name" value="MITOCHONDRIAL AMIDOXIME REDUCING COMPONENT 1"/>
    <property type="match status" value="1"/>
</dbReference>
<dbReference type="STRING" id="267850.ADINL_0126"/>
<dbReference type="Pfam" id="PF03473">
    <property type="entry name" value="MOSC"/>
    <property type="match status" value="1"/>
</dbReference>
<dbReference type="OrthoDB" id="581532at2"/>
<dbReference type="SUPFAM" id="SSF50800">
    <property type="entry name" value="PK beta-barrel domain-like"/>
    <property type="match status" value="1"/>
</dbReference>
<dbReference type="AlphaFoldDB" id="A0A063Y9U2"/>
<dbReference type="InterPro" id="IPR011037">
    <property type="entry name" value="Pyrv_Knase-like_insert_dom_sf"/>
</dbReference>
<dbReference type="SUPFAM" id="SSF141673">
    <property type="entry name" value="MOSC N-terminal domain-like"/>
    <property type="match status" value="1"/>
</dbReference>
<keyword evidence="3" id="KW-1185">Reference proteome</keyword>
<evidence type="ECO:0000313" key="2">
    <source>
        <dbReference type="EMBL" id="KDE41446.1"/>
    </source>
</evidence>
<protein>
    <submittedName>
        <fullName evidence="2">Flavodoxin reductases (Ferredoxin-NADPH reductases) family 1</fullName>
    </submittedName>
</protein>